<keyword evidence="4" id="KW-0238">DNA-binding</keyword>
<dbReference type="InterPro" id="IPR007219">
    <property type="entry name" value="XnlR_reg_dom"/>
</dbReference>
<evidence type="ECO:0000256" key="2">
    <source>
        <dbReference type="ARBA" id="ARBA00022723"/>
    </source>
</evidence>
<dbReference type="AlphaFoldDB" id="A0A0F0I3W3"/>
<dbReference type="SMART" id="SM00906">
    <property type="entry name" value="Fungal_trans"/>
    <property type="match status" value="1"/>
</dbReference>
<evidence type="ECO:0000313" key="10">
    <source>
        <dbReference type="Proteomes" id="UP000033540"/>
    </source>
</evidence>
<dbReference type="SMART" id="SM00066">
    <property type="entry name" value="GAL4"/>
    <property type="match status" value="1"/>
</dbReference>
<dbReference type="CDD" id="cd00067">
    <property type="entry name" value="GAL4"/>
    <property type="match status" value="1"/>
</dbReference>
<evidence type="ECO:0000256" key="4">
    <source>
        <dbReference type="ARBA" id="ARBA00023125"/>
    </source>
</evidence>
<evidence type="ECO:0000259" key="8">
    <source>
        <dbReference type="PROSITE" id="PS50048"/>
    </source>
</evidence>
<comment type="subcellular location">
    <subcellularLocation>
        <location evidence="1">Nucleus</location>
    </subcellularLocation>
</comment>
<reference evidence="9 10" key="1">
    <citation type="submission" date="2015-02" db="EMBL/GenBank/DDBJ databases">
        <title>Draft genome sequence of Aspergillus parasiticus SU-1.</title>
        <authorList>
            <person name="Yu J."/>
            <person name="Fedorova N."/>
            <person name="Yin Y."/>
            <person name="Losada L."/>
            <person name="Zafar N."/>
            <person name="Taujale R."/>
            <person name="Ehrlich K.C."/>
            <person name="Bhatnagar D."/>
            <person name="Cleveland T.E."/>
            <person name="Bennett J.W."/>
            <person name="Nierman W.C."/>
        </authorList>
    </citation>
    <scope>NUCLEOTIDE SEQUENCE [LARGE SCALE GENOMIC DNA]</scope>
    <source>
        <strain evidence="10">ATCC 56775 / NRRL 5862 / SRRC 143 / SU-1</strain>
    </source>
</reference>
<dbReference type="EMBL" id="JZEE01000733">
    <property type="protein sequence ID" value="KJK60658.1"/>
    <property type="molecule type" value="Genomic_DNA"/>
</dbReference>
<keyword evidence="3" id="KW-0805">Transcription regulation</keyword>
<dbReference type="GO" id="GO:0008270">
    <property type="term" value="F:zinc ion binding"/>
    <property type="evidence" value="ECO:0007669"/>
    <property type="project" value="InterPro"/>
</dbReference>
<sequence>MPNHPMGEVSKRSCNNCRQRKVRCDKKHPCEACSRSGKECVYPGPKRASRKLNRPPVSELMARLRQLEDAEMVRLMQTADKDDPDYGSNIEERGSSGTNLEKLDQGGRLVVKGGRSRYVDDDASVIFGDKIQELREVVESSSSEDNTETEDILGPFGLPHGGLVGDSNWTKMTATGFYPHTTQLNMLWHIYQSRVHPLIAVLHVPSVERIVRDAADGIALEPCSRSLMLSVCFAAVVSMTPNQCVTMLGQSHEMAIEGLSVAVNRALKQANFINSKDIPALQAAALFLLCFRVVGDTRVVWAEAAVVVRVAQGQGIHRDGSKFGLSPFETEIRRRLWWHICILDMLASEDQGTDTQIKPDTFDTRLPSNIDGYDLFPEMSELPSEKLGYTDITLCIINCEIATSVSQLGPSFGRNSKISISDREAHIKALACHIQDRYLDHFDLGVPIQWMVATIGRLMLSKVWLAIHIQKTPRDADESGPARQAADPIFQTAVEITEFAYFFQENETTAQFAWLARSYKQWHALAYVLSELCVRDISPETDHAWNVVTKMYRKCVKEAPETYSMFQKPLSRLMEQAATSRAERLGISRELLDDQSPGALKSTIGSMNSESKQILFPPMLDLCNPYHSPIGDEPTEPAHFDNAGLIQGMSASGLTGHLYPNIDWLFEPLI</sequence>
<dbReference type="Proteomes" id="UP000033540">
    <property type="component" value="Unassembled WGS sequence"/>
</dbReference>
<dbReference type="OrthoDB" id="435881at2759"/>
<dbReference type="SUPFAM" id="SSF57701">
    <property type="entry name" value="Zn2/Cys6 DNA-binding domain"/>
    <property type="match status" value="1"/>
</dbReference>
<evidence type="ECO:0000256" key="3">
    <source>
        <dbReference type="ARBA" id="ARBA00023015"/>
    </source>
</evidence>
<dbReference type="InterPro" id="IPR001138">
    <property type="entry name" value="Zn2Cys6_DnaBD"/>
</dbReference>
<comment type="caution">
    <text evidence="9">The sequence shown here is derived from an EMBL/GenBank/DDBJ whole genome shotgun (WGS) entry which is preliminary data.</text>
</comment>
<proteinExistence type="predicted"/>
<keyword evidence="2" id="KW-0479">Metal-binding</keyword>
<feature type="region of interest" description="Disordered" evidence="7">
    <location>
        <begin position="80"/>
        <end position="101"/>
    </location>
</feature>
<gene>
    <name evidence="9" type="ORF">P875_00053149</name>
</gene>
<evidence type="ECO:0000256" key="7">
    <source>
        <dbReference type="SAM" id="MobiDB-lite"/>
    </source>
</evidence>
<dbReference type="GO" id="GO:0003677">
    <property type="term" value="F:DNA binding"/>
    <property type="evidence" value="ECO:0007669"/>
    <property type="project" value="UniProtKB-KW"/>
</dbReference>
<dbReference type="GO" id="GO:0009893">
    <property type="term" value="P:positive regulation of metabolic process"/>
    <property type="evidence" value="ECO:0007669"/>
    <property type="project" value="UniProtKB-ARBA"/>
</dbReference>
<dbReference type="GO" id="GO:0000981">
    <property type="term" value="F:DNA-binding transcription factor activity, RNA polymerase II-specific"/>
    <property type="evidence" value="ECO:0007669"/>
    <property type="project" value="InterPro"/>
</dbReference>
<dbReference type="STRING" id="1403190.A0A0F0I3W3"/>
<dbReference type="Pfam" id="PF04082">
    <property type="entry name" value="Fungal_trans"/>
    <property type="match status" value="1"/>
</dbReference>
<dbReference type="Pfam" id="PF00172">
    <property type="entry name" value="Zn_clus"/>
    <property type="match status" value="1"/>
</dbReference>
<dbReference type="GO" id="GO:0005634">
    <property type="term" value="C:nucleus"/>
    <property type="evidence" value="ECO:0007669"/>
    <property type="project" value="UniProtKB-SubCell"/>
</dbReference>
<dbReference type="InterPro" id="IPR036864">
    <property type="entry name" value="Zn2-C6_fun-type_DNA-bd_sf"/>
</dbReference>
<protein>
    <submittedName>
        <fullName evidence="9">Fungal transcription factor regulatory middle homology region</fullName>
    </submittedName>
</protein>
<evidence type="ECO:0000256" key="6">
    <source>
        <dbReference type="ARBA" id="ARBA00023242"/>
    </source>
</evidence>
<dbReference type="PROSITE" id="PS50048">
    <property type="entry name" value="ZN2_CY6_FUNGAL_2"/>
    <property type="match status" value="1"/>
</dbReference>
<dbReference type="CDD" id="cd12148">
    <property type="entry name" value="fungal_TF_MHR"/>
    <property type="match status" value="1"/>
</dbReference>
<dbReference type="Gene3D" id="4.10.240.10">
    <property type="entry name" value="Zn(2)-C6 fungal-type DNA-binding domain"/>
    <property type="match status" value="1"/>
</dbReference>
<evidence type="ECO:0000256" key="1">
    <source>
        <dbReference type="ARBA" id="ARBA00004123"/>
    </source>
</evidence>
<dbReference type="GO" id="GO:0006351">
    <property type="term" value="P:DNA-templated transcription"/>
    <property type="evidence" value="ECO:0007669"/>
    <property type="project" value="InterPro"/>
</dbReference>
<evidence type="ECO:0000313" key="9">
    <source>
        <dbReference type="EMBL" id="KJK60658.1"/>
    </source>
</evidence>
<organism evidence="9 10">
    <name type="scientific">Aspergillus parasiticus (strain ATCC 56775 / NRRL 5862 / SRRC 143 / SU-1)</name>
    <dbReference type="NCBI Taxonomy" id="1403190"/>
    <lineage>
        <taxon>Eukaryota</taxon>
        <taxon>Fungi</taxon>
        <taxon>Dikarya</taxon>
        <taxon>Ascomycota</taxon>
        <taxon>Pezizomycotina</taxon>
        <taxon>Eurotiomycetes</taxon>
        <taxon>Eurotiomycetidae</taxon>
        <taxon>Eurotiales</taxon>
        <taxon>Aspergillaceae</taxon>
        <taxon>Aspergillus</taxon>
        <taxon>Aspergillus subgen. Circumdati</taxon>
    </lineage>
</organism>
<dbReference type="PANTHER" id="PTHR31001:SF50">
    <property type="entry name" value="ZN(II)2CYS6 TRANSCRIPTION FACTOR (EUROFUNG)"/>
    <property type="match status" value="1"/>
</dbReference>
<feature type="domain" description="Zn(2)-C6 fungal-type" evidence="8">
    <location>
        <begin position="13"/>
        <end position="42"/>
    </location>
</feature>
<evidence type="ECO:0000256" key="5">
    <source>
        <dbReference type="ARBA" id="ARBA00023163"/>
    </source>
</evidence>
<accession>A0A0F0I3W3</accession>
<dbReference type="PROSITE" id="PS00463">
    <property type="entry name" value="ZN2_CY6_FUNGAL_1"/>
    <property type="match status" value="1"/>
</dbReference>
<name>A0A0F0I3W3_ASPPU</name>
<keyword evidence="5" id="KW-0804">Transcription</keyword>
<keyword evidence="6" id="KW-0539">Nucleus</keyword>
<dbReference type="InterPro" id="IPR050613">
    <property type="entry name" value="Sec_Metabolite_Reg"/>
</dbReference>
<dbReference type="PANTHER" id="PTHR31001">
    <property type="entry name" value="UNCHARACTERIZED TRANSCRIPTIONAL REGULATORY PROTEIN"/>
    <property type="match status" value="1"/>
</dbReference>